<dbReference type="EMBL" id="EF653117">
    <property type="protein sequence ID" value="ABV30886.1"/>
    <property type="molecule type" value="Genomic_DNA"/>
</dbReference>
<feature type="domain" description="NB-ARC" evidence="2">
    <location>
        <begin position="33"/>
        <end position="142"/>
    </location>
</feature>
<dbReference type="InterPro" id="IPR027417">
    <property type="entry name" value="P-loop_NTPase"/>
</dbReference>
<feature type="non-terminal residue" evidence="4">
    <location>
        <position position="1"/>
    </location>
</feature>
<dbReference type="InterPro" id="IPR002182">
    <property type="entry name" value="NB-ARC"/>
</dbReference>
<dbReference type="InterPro" id="IPR044974">
    <property type="entry name" value="Disease_R_plants"/>
</dbReference>
<feature type="domain" description="Disease resistance protein Roq1-like winged-helix" evidence="3">
    <location>
        <begin position="210"/>
        <end position="268"/>
    </location>
</feature>
<evidence type="ECO:0000313" key="4">
    <source>
        <dbReference type="EMBL" id="ABV30886.1"/>
    </source>
</evidence>
<feature type="non-terminal residue" evidence="4">
    <location>
        <position position="269"/>
    </location>
</feature>
<dbReference type="GO" id="GO:0043531">
    <property type="term" value="F:ADP binding"/>
    <property type="evidence" value="ECO:0007669"/>
    <property type="project" value="InterPro"/>
</dbReference>
<name>A8BNY2_PLAAC</name>
<dbReference type="GO" id="GO:0006952">
    <property type="term" value="P:defense response"/>
    <property type="evidence" value="ECO:0007669"/>
    <property type="project" value="InterPro"/>
</dbReference>
<dbReference type="FunFam" id="1.10.8.430:FF:000002">
    <property type="entry name" value="Disease resistance protein (TIR-NBS-LRR class)"/>
    <property type="match status" value="1"/>
</dbReference>
<organism evidence="4">
    <name type="scientific">Platanus acerifolia</name>
    <name type="common">London plane tree</name>
    <dbReference type="NCBI Taxonomy" id="140101"/>
    <lineage>
        <taxon>Eukaryota</taxon>
        <taxon>Viridiplantae</taxon>
        <taxon>Streptophyta</taxon>
        <taxon>Embryophyta</taxon>
        <taxon>Tracheophyta</taxon>
        <taxon>Spermatophyta</taxon>
        <taxon>Magnoliopsida</taxon>
        <taxon>Proteales</taxon>
        <taxon>Platanaceae</taxon>
        <taxon>Platanus</taxon>
    </lineage>
</organism>
<dbReference type="SUPFAM" id="SSF52540">
    <property type="entry name" value="P-loop containing nucleoside triphosphate hydrolases"/>
    <property type="match status" value="1"/>
</dbReference>
<dbReference type="PANTHER" id="PTHR11017:SF385">
    <property type="entry name" value="DISEASE RESISTANCE PROTEIN (TIR-NBS-LRR CLASS)-RELATED"/>
    <property type="match status" value="1"/>
</dbReference>
<dbReference type="Pfam" id="PF23282">
    <property type="entry name" value="WHD_ROQ1"/>
    <property type="match status" value="1"/>
</dbReference>
<dbReference type="PANTHER" id="PTHR11017">
    <property type="entry name" value="LEUCINE-RICH REPEAT-CONTAINING PROTEIN"/>
    <property type="match status" value="1"/>
</dbReference>
<reference evidence="4" key="1">
    <citation type="submission" date="2007-06" db="EMBL/GenBank/DDBJ databases">
        <authorList>
            <person name="Pilotti M."/>
            <person name="Brunetti A."/>
            <person name="Lumia V."/>
            <person name="Tizzani L."/>
            <person name="Gervasi F."/>
        </authorList>
    </citation>
    <scope>NUCLEOTIDE SEQUENCE</scope>
    <source>
        <strain evidence="4">F10T.7</strain>
    </source>
</reference>
<keyword evidence="1" id="KW-0433">Leucine-rich repeat</keyword>
<evidence type="ECO:0000259" key="3">
    <source>
        <dbReference type="Pfam" id="PF23282"/>
    </source>
</evidence>
<dbReference type="PRINTS" id="PR00364">
    <property type="entry name" value="DISEASERSIST"/>
</dbReference>
<evidence type="ECO:0000256" key="1">
    <source>
        <dbReference type="ARBA" id="ARBA00022614"/>
    </source>
</evidence>
<dbReference type="Gene3D" id="1.10.8.430">
    <property type="entry name" value="Helical domain of apoptotic protease-activating factors"/>
    <property type="match status" value="1"/>
</dbReference>
<proteinExistence type="predicted"/>
<accession>A8BNY2</accession>
<dbReference type="Pfam" id="PF00931">
    <property type="entry name" value="NB-ARC"/>
    <property type="match status" value="1"/>
</dbReference>
<evidence type="ECO:0000259" key="2">
    <source>
        <dbReference type="Pfam" id="PF00931"/>
    </source>
</evidence>
<sequence>IIKAVYNQIFRSFDGSSFLANVREQALQHMGLVCLQKQLLSNILGKQIHNISQVDGGSKLIEAKLKEKKVLIILDDVDHRTQLNALIGEIHWFGLGSRIIITTRDEKVLKVGLVDNNNIYKPQGLDYNQSLQLFSMHAFQRNQPPKDFMQLSRKVVTYAKGLPLTLEVLGSYLCNMGCKEEWESSLQKLEKTLPDEVQNKLKISYDGLEGNEKSIFLDTACFFIGMNKKIPIYFWESCGFFPDIGLKVLIQKSLVMIGDENEIRMHDQL</sequence>
<protein>
    <submittedName>
        <fullName evidence="4">NBS-containing resistance-like protein</fullName>
    </submittedName>
</protein>
<dbReference type="InterPro" id="IPR042197">
    <property type="entry name" value="Apaf_helical"/>
</dbReference>
<dbReference type="AlphaFoldDB" id="A8BNY2"/>
<dbReference type="InterPro" id="IPR058192">
    <property type="entry name" value="WHD_ROQ1-like"/>
</dbReference>
<dbReference type="Gene3D" id="3.40.50.300">
    <property type="entry name" value="P-loop containing nucleotide triphosphate hydrolases"/>
    <property type="match status" value="1"/>
</dbReference>